<organism evidence="7 8">
    <name type="scientific">Ranitomeya imitator</name>
    <name type="common">mimic poison frog</name>
    <dbReference type="NCBI Taxonomy" id="111125"/>
    <lineage>
        <taxon>Eukaryota</taxon>
        <taxon>Metazoa</taxon>
        <taxon>Chordata</taxon>
        <taxon>Craniata</taxon>
        <taxon>Vertebrata</taxon>
        <taxon>Euteleostomi</taxon>
        <taxon>Amphibia</taxon>
        <taxon>Batrachia</taxon>
        <taxon>Anura</taxon>
        <taxon>Neobatrachia</taxon>
        <taxon>Hyloidea</taxon>
        <taxon>Dendrobatidae</taxon>
        <taxon>Dendrobatinae</taxon>
        <taxon>Ranitomeya</taxon>
    </lineage>
</organism>
<feature type="compositionally biased region" description="Basic and acidic residues" evidence="5">
    <location>
        <begin position="257"/>
        <end position="268"/>
    </location>
</feature>
<gene>
    <name evidence="7" type="ORF">RIMI_LOCUS15595457</name>
</gene>
<evidence type="ECO:0000313" key="7">
    <source>
        <dbReference type="EMBL" id="CAJ0956551.1"/>
    </source>
</evidence>
<keyword evidence="8" id="KW-1185">Reference proteome</keyword>
<evidence type="ECO:0000256" key="2">
    <source>
        <dbReference type="ARBA" id="ARBA00022741"/>
    </source>
</evidence>
<keyword evidence="3" id="KW-0658">Purine biosynthesis</keyword>
<evidence type="ECO:0000256" key="4">
    <source>
        <dbReference type="ARBA" id="ARBA00022840"/>
    </source>
</evidence>
<evidence type="ECO:0000256" key="5">
    <source>
        <dbReference type="SAM" id="MobiDB-lite"/>
    </source>
</evidence>
<evidence type="ECO:0000256" key="1">
    <source>
        <dbReference type="ARBA" id="ARBA00022598"/>
    </source>
</evidence>
<feature type="region of interest" description="Disordered" evidence="5">
    <location>
        <begin position="244"/>
        <end position="268"/>
    </location>
</feature>
<sequence>MKNHWRGVLGYWRMEILHFYCSFRPSDASPRLSGSENIRTVQSELCYNVSWTGDSPPTPKQTAALRWLFSCPFDPQSISDTSFLHPDPLDLLVEVGPRLNFSTASSTNAASICRSIGLTDIDRIECSRRYLMKFQKAPEEGEKKKLTTSLYDRMTECVYPEPIRSFAISVSPEKVYEVDVIGGGRAALEAANTELGLAFDSWDLDYYTSLFQRVGRNPSSVWSASIWRSLTVSTAVIGFQGEAPSGRSGEAALAVQSDHEDPGHQQPE</sequence>
<protein>
    <recommendedName>
        <fullName evidence="6">Phosphoribosylformylglycinamidine synthase N-terminal domain-containing protein</fullName>
    </recommendedName>
</protein>
<reference evidence="7" key="1">
    <citation type="submission" date="2023-07" db="EMBL/GenBank/DDBJ databases">
        <authorList>
            <person name="Stuckert A."/>
        </authorList>
    </citation>
    <scope>NUCLEOTIDE SEQUENCE</scope>
</reference>
<proteinExistence type="predicted"/>
<dbReference type="Gene3D" id="1.10.8.750">
    <property type="entry name" value="Phosphoribosylformylglycinamidine synthase, linker domain"/>
    <property type="match status" value="1"/>
</dbReference>
<dbReference type="Pfam" id="PF18076">
    <property type="entry name" value="FGAR-AT_N"/>
    <property type="match status" value="1"/>
</dbReference>
<name>A0ABN9M314_9NEOB</name>
<keyword evidence="4" id="KW-0067">ATP-binding</keyword>
<dbReference type="InterPro" id="IPR036604">
    <property type="entry name" value="PurS-like_sf"/>
</dbReference>
<dbReference type="SUPFAM" id="SSF82697">
    <property type="entry name" value="PurS-like"/>
    <property type="match status" value="1"/>
</dbReference>
<keyword evidence="2" id="KW-0547">Nucleotide-binding</keyword>
<dbReference type="InterPro" id="IPR040707">
    <property type="entry name" value="FGAR-AT_N"/>
</dbReference>
<evidence type="ECO:0000313" key="8">
    <source>
        <dbReference type="Proteomes" id="UP001176940"/>
    </source>
</evidence>
<dbReference type="PANTHER" id="PTHR10099">
    <property type="entry name" value="PHOSPHORIBOSYLFORMYLGLYCINAMIDINE SYNTHASE"/>
    <property type="match status" value="1"/>
</dbReference>
<feature type="domain" description="Phosphoribosylformylglycinamidine synthase N-terminal" evidence="6">
    <location>
        <begin position="87"/>
        <end position="161"/>
    </location>
</feature>
<keyword evidence="1" id="KW-0436">Ligase</keyword>
<evidence type="ECO:0000259" key="6">
    <source>
        <dbReference type="Pfam" id="PF18076"/>
    </source>
</evidence>
<dbReference type="EMBL" id="CAUEEQ010042190">
    <property type="protein sequence ID" value="CAJ0956551.1"/>
    <property type="molecule type" value="Genomic_DNA"/>
</dbReference>
<evidence type="ECO:0000256" key="3">
    <source>
        <dbReference type="ARBA" id="ARBA00022755"/>
    </source>
</evidence>
<dbReference type="SUPFAM" id="SSF109736">
    <property type="entry name" value="FGAM synthase PurL, linker domain"/>
    <property type="match status" value="1"/>
</dbReference>
<dbReference type="Proteomes" id="UP001176940">
    <property type="component" value="Unassembled WGS sequence"/>
</dbReference>
<dbReference type="PANTHER" id="PTHR10099:SF1">
    <property type="entry name" value="PHOSPHORIBOSYLFORMYLGLYCINAMIDINE SYNTHASE"/>
    <property type="match status" value="1"/>
</dbReference>
<accession>A0ABN9M314</accession>
<comment type="caution">
    <text evidence="7">The sequence shown here is derived from an EMBL/GenBank/DDBJ whole genome shotgun (WGS) entry which is preliminary data.</text>
</comment>